<dbReference type="InterPro" id="IPR039699">
    <property type="entry name" value="Ribosomal_uL30"/>
</dbReference>
<keyword evidence="2" id="KW-0689">Ribosomal protein</keyword>
<dbReference type="Gene3D" id="3.30.1390.20">
    <property type="entry name" value="Ribosomal protein L30, ferredoxin-like fold domain"/>
    <property type="match status" value="2"/>
</dbReference>
<evidence type="ECO:0000259" key="5">
    <source>
        <dbReference type="Pfam" id="PF00327"/>
    </source>
</evidence>
<dbReference type="EMBL" id="JAINDJ010000007">
    <property type="protein sequence ID" value="KAG9443182.1"/>
    <property type="molecule type" value="Genomic_DNA"/>
</dbReference>
<dbReference type="NCBIfam" id="TIGR01310">
    <property type="entry name" value="uL30_euk"/>
    <property type="match status" value="1"/>
</dbReference>
<dbReference type="SUPFAM" id="SSF55129">
    <property type="entry name" value="Ribosomal protein L30p/L7e"/>
    <property type="match status" value="1"/>
</dbReference>
<keyword evidence="8" id="KW-1185">Reference proteome</keyword>
<proteinExistence type="inferred from homology"/>
<evidence type="ECO:0000256" key="1">
    <source>
        <dbReference type="ARBA" id="ARBA00007594"/>
    </source>
</evidence>
<dbReference type="InterPro" id="IPR035808">
    <property type="entry name" value="Ribosomal_uL30_euk_arc"/>
</dbReference>
<dbReference type="AlphaFoldDB" id="A0AAV7E2Y6"/>
<dbReference type="InterPro" id="IPR036919">
    <property type="entry name" value="Ribo_uL30_ferredoxin-like_sf"/>
</dbReference>
<comment type="caution">
    <text evidence="7">The sequence shown here is derived from an EMBL/GenBank/DDBJ whole genome shotgun (WGS) entry which is preliminary data.</text>
</comment>
<keyword evidence="3" id="KW-0687">Ribonucleoprotein</keyword>
<feature type="region of interest" description="Disordered" evidence="4">
    <location>
        <begin position="223"/>
        <end position="245"/>
    </location>
</feature>
<dbReference type="PANTHER" id="PTHR11524">
    <property type="entry name" value="60S RIBOSOMAL PROTEIN L7"/>
    <property type="match status" value="1"/>
</dbReference>
<dbReference type="PANTHER" id="PTHR11524:SF36">
    <property type="entry name" value="LARGE RIBOSOMAL SUBUNIT PROTEIN UL30Z"/>
    <property type="match status" value="1"/>
</dbReference>
<organism evidence="7 8">
    <name type="scientific">Aristolochia fimbriata</name>
    <name type="common">White veined hardy Dutchman's pipe vine</name>
    <dbReference type="NCBI Taxonomy" id="158543"/>
    <lineage>
        <taxon>Eukaryota</taxon>
        <taxon>Viridiplantae</taxon>
        <taxon>Streptophyta</taxon>
        <taxon>Embryophyta</taxon>
        <taxon>Tracheophyta</taxon>
        <taxon>Spermatophyta</taxon>
        <taxon>Magnoliopsida</taxon>
        <taxon>Magnoliidae</taxon>
        <taxon>Piperales</taxon>
        <taxon>Aristolochiaceae</taxon>
        <taxon>Aristolochia</taxon>
    </lineage>
</organism>
<dbReference type="Proteomes" id="UP000825729">
    <property type="component" value="Unassembled WGS sequence"/>
</dbReference>
<name>A0AAV7E2Y6_ARIFI</name>
<dbReference type="InterPro" id="IPR012988">
    <property type="entry name" value="Ribosomal_uL30_N_euk"/>
</dbReference>
<dbReference type="InterPro" id="IPR005998">
    <property type="entry name" value="Ribosomal_uL30_euk"/>
</dbReference>
<evidence type="ECO:0000256" key="2">
    <source>
        <dbReference type="ARBA" id="ARBA00022980"/>
    </source>
</evidence>
<feature type="domain" description="Large ribosomal subunit protein uL30-like ferredoxin-like fold" evidence="5">
    <location>
        <begin position="87"/>
        <end position="137"/>
    </location>
</feature>
<dbReference type="CDD" id="cd01657">
    <property type="entry name" value="Ribosomal_L7_archeal_euk"/>
    <property type="match status" value="1"/>
</dbReference>
<dbReference type="GO" id="GO:0003735">
    <property type="term" value="F:structural constituent of ribosome"/>
    <property type="evidence" value="ECO:0007669"/>
    <property type="project" value="TreeGrafter"/>
</dbReference>
<evidence type="ECO:0000256" key="3">
    <source>
        <dbReference type="ARBA" id="ARBA00023274"/>
    </source>
</evidence>
<dbReference type="Pfam" id="PF00327">
    <property type="entry name" value="Ribosomal_L30"/>
    <property type="match status" value="1"/>
</dbReference>
<accession>A0AAV7E2Y6</accession>
<protein>
    <submittedName>
        <fullName evidence="7">Uncharacterized protein</fullName>
    </submittedName>
</protein>
<dbReference type="FunFam" id="3.30.1390.20:FF:000003">
    <property type="entry name" value="60S ribosomal protein L7"/>
    <property type="match status" value="1"/>
</dbReference>
<evidence type="ECO:0000313" key="7">
    <source>
        <dbReference type="EMBL" id="KAG9443182.1"/>
    </source>
</evidence>
<gene>
    <name evidence="7" type="ORF">H6P81_019036</name>
</gene>
<feature type="domain" description="Large ribosomal subunit protein uL30 N-terminal eukaryotes" evidence="6">
    <location>
        <begin position="10"/>
        <end position="73"/>
    </location>
</feature>
<dbReference type="GO" id="GO:0022625">
    <property type="term" value="C:cytosolic large ribosomal subunit"/>
    <property type="evidence" value="ECO:0007669"/>
    <property type="project" value="TreeGrafter"/>
</dbReference>
<evidence type="ECO:0000259" key="6">
    <source>
        <dbReference type="Pfam" id="PF08079"/>
    </source>
</evidence>
<reference evidence="7 8" key="1">
    <citation type="submission" date="2021-07" db="EMBL/GenBank/DDBJ databases">
        <title>The Aristolochia fimbriata genome: insights into angiosperm evolution, floral development and chemical biosynthesis.</title>
        <authorList>
            <person name="Jiao Y."/>
        </authorList>
    </citation>
    <scope>NUCLEOTIDE SEQUENCE [LARGE SCALE GENOMIC DNA]</scope>
    <source>
        <strain evidence="7">IBCAS-2021</strain>
        <tissue evidence="7">Leaf</tissue>
    </source>
</reference>
<evidence type="ECO:0000256" key="4">
    <source>
        <dbReference type="SAM" id="MobiDB-lite"/>
    </source>
</evidence>
<sequence>MEEPKPLDYVSEVVLKKRKKNEEWAIKRRENLQARRKSRKEDQKLVFKRAEEFVREYRDKHLDLVLMKQRKKRRVLPSNDELGGGLLFVVRINGKNDMHPKTRKILDHLRLWHICSGVFVQANEVTMKKLISVEPYVTYGKPNLKSVKELVYKKGHGNVDNQRVPLIDNNMIEEALGKYGIICIEDIVHEIAKVGPHFKEVNSFLWPFKLNKPEGGLRKKKSLFKNGGDAGDREDKMNELISKMN</sequence>
<dbReference type="Pfam" id="PF08079">
    <property type="entry name" value="Ribosomal_L30_N"/>
    <property type="match status" value="1"/>
</dbReference>
<comment type="similarity">
    <text evidence="1">Belongs to the universal ribosomal protein uL30 family.</text>
</comment>
<dbReference type="GO" id="GO:0003723">
    <property type="term" value="F:RNA binding"/>
    <property type="evidence" value="ECO:0007669"/>
    <property type="project" value="InterPro"/>
</dbReference>
<dbReference type="InterPro" id="IPR016082">
    <property type="entry name" value="Ribosomal_uL30_ferredoxin-like"/>
</dbReference>
<evidence type="ECO:0000313" key="8">
    <source>
        <dbReference type="Proteomes" id="UP000825729"/>
    </source>
</evidence>
<dbReference type="GO" id="GO:0000463">
    <property type="term" value="P:maturation of LSU-rRNA from tricistronic rRNA transcript (SSU-rRNA, 5.8S rRNA, LSU-rRNA)"/>
    <property type="evidence" value="ECO:0007669"/>
    <property type="project" value="TreeGrafter"/>
</dbReference>